<reference evidence="2" key="1">
    <citation type="submission" date="2019-06" db="EMBL/GenBank/DDBJ databases">
        <authorList>
            <person name="Zheng W."/>
        </authorList>
    </citation>
    <scope>NUCLEOTIDE SEQUENCE</scope>
    <source>
        <strain evidence="2">QDHG01</strain>
    </source>
</reference>
<feature type="transmembrane region" description="Helical" evidence="1">
    <location>
        <begin position="40"/>
        <end position="63"/>
    </location>
</feature>
<keyword evidence="3" id="KW-1185">Reference proteome</keyword>
<proteinExistence type="predicted"/>
<comment type="caution">
    <text evidence="2">The sequence shown here is derived from an EMBL/GenBank/DDBJ whole genome shotgun (WGS) entry which is preliminary data.</text>
</comment>
<name>A0A8J8P0Y7_HALGN</name>
<gene>
    <name evidence="2" type="ORF">FGO68_gene8993</name>
</gene>
<organism evidence="2 3">
    <name type="scientific">Halteria grandinella</name>
    <dbReference type="NCBI Taxonomy" id="5974"/>
    <lineage>
        <taxon>Eukaryota</taxon>
        <taxon>Sar</taxon>
        <taxon>Alveolata</taxon>
        <taxon>Ciliophora</taxon>
        <taxon>Intramacronucleata</taxon>
        <taxon>Spirotrichea</taxon>
        <taxon>Stichotrichia</taxon>
        <taxon>Sporadotrichida</taxon>
        <taxon>Halteriidae</taxon>
        <taxon>Halteria</taxon>
    </lineage>
</organism>
<dbReference type="AlphaFoldDB" id="A0A8J8P0Y7"/>
<dbReference type="Proteomes" id="UP000785679">
    <property type="component" value="Unassembled WGS sequence"/>
</dbReference>
<evidence type="ECO:0000313" key="2">
    <source>
        <dbReference type="EMBL" id="TNV85047.1"/>
    </source>
</evidence>
<evidence type="ECO:0000256" key="1">
    <source>
        <dbReference type="SAM" id="Phobius"/>
    </source>
</evidence>
<sequence>MELLLSYQSCSITQLLRRVECHFLIKFQFLTLFRVQLCPFITLLFRFFSSILMIFAQMMIPYLTFAKFQAQYKFGQYHYK</sequence>
<keyword evidence="1" id="KW-0472">Membrane</keyword>
<dbReference type="EMBL" id="RRYP01002197">
    <property type="protein sequence ID" value="TNV85047.1"/>
    <property type="molecule type" value="Genomic_DNA"/>
</dbReference>
<keyword evidence="1" id="KW-1133">Transmembrane helix</keyword>
<protein>
    <submittedName>
        <fullName evidence="2">Uncharacterized protein</fullName>
    </submittedName>
</protein>
<keyword evidence="1" id="KW-0812">Transmembrane</keyword>
<evidence type="ECO:0000313" key="3">
    <source>
        <dbReference type="Proteomes" id="UP000785679"/>
    </source>
</evidence>
<accession>A0A8J8P0Y7</accession>